<accession>A0ABW6RR01</accession>
<dbReference type="Pfam" id="PF01636">
    <property type="entry name" value="APH"/>
    <property type="match status" value="1"/>
</dbReference>
<dbReference type="EMBL" id="JBIAQY010000001">
    <property type="protein sequence ID" value="MFF3566417.1"/>
    <property type="molecule type" value="Genomic_DNA"/>
</dbReference>
<proteinExistence type="inferred from homology"/>
<reference evidence="3 4" key="1">
    <citation type="submission" date="2024-10" db="EMBL/GenBank/DDBJ databases">
        <title>The Natural Products Discovery Center: Release of the First 8490 Sequenced Strains for Exploring Actinobacteria Biosynthetic Diversity.</title>
        <authorList>
            <person name="Kalkreuter E."/>
            <person name="Kautsar S.A."/>
            <person name="Yang D."/>
            <person name="Bader C.D."/>
            <person name="Teijaro C.N."/>
            <person name="Fluegel L."/>
            <person name="Davis C.M."/>
            <person name="Simpson J.R."/>
            <person name="Lauterbach L."/>
            <person name="Steele A.D."/>
            <person name="Gui C."/>
            <person name="Meng S."/>
            <person name="Li G."/>
            <person name="Viehrig K."/>
            <person name="Ye F."/>
            <person name="Su P."/>
            <person name="Kiefer A.F."/>
            <person name="Nichols A."/>
            <person name="Cepeda A.J."/>
            <person name="Yan W."/>
            <person name="Fan B."/>
            <person name="Jiang Y."/>
            <person name="Adhikari A."/>
            <person name="Zheng C.-J."/>
            <person name="Schuster L."/>
            <person name="Cowan T.M."/>
            <person name="Smanski M.J."/>
            <person name="Chevrette M.G."/>
            <person name="De Carvalho L.P.S."/>
            <person name="Shen B."/>
        </authorList>
    </citation>
    <scope>NUCLEOTIDE SEQUENCE [LARGE SCALE GENOMIC DNA]</scope>
    <source>
        <strain evidence="3 4">NPDC002593</strain>
    </source>
</reference>
<dbReference type="Proteomes" id="UP001601992">
    <property type="component" value="Unassembled WGS sequence"/>
</dbReference>
<evidence type="ECO:0000256" key="1">
    <source>
        <dbReference type="ARBA" id="ARBA00038240"/>
    </source>
</evidence>
<organism evidence="3 4">
    <name type="scientific">Nocardia jiangxiensis</name>
    <dbReference type="NCBI Taxonomy" id="282685"/>
    <lineage>
        <taxon>Bacteria</taxon>
        <taxon>Bacillati</taxon>
        <taxon>Actinomycetota</taxon>
        <taxon>Actinomycetes</taxon>
        <taxon>Mycobacteriales</taxon>
        <taxon>Nocardiaceae</taxon>
        <taxon>Nocardia</taxon>
    </lineage>
</organism>
<dbReference type="InterPro" id="IPR050249">
    <property type="entry name" value="Pseudomonas-type_ThrB"/>
</dbReference>
<evidence type="ECO:0000313" key="3">
    <source>
        <dbReference type="EMBL" id="MFF3566417.1"/>
    </source>
</evidence>
<dbReference type="Gene3D" id="3.90.1200.10">
    <property type="match status" value="1"/>
</dbReference>
<keyword evidence="4" id="KW-1185">Reference proteome</keyword>
<dbReference type="PANTHER" id="PTHR21064:SF6">
    <property type="entry name" value="AMINOGLYCOSIDE PHOSPHOTRANSFERASE DOMAIN-CONTAINING PROTEIN"/>
    <property type="match status" value="1"/>
</dbReference>
<name>A0ABW6RR01_9NOCA</name>
<dbReference type="PANTHER" id="PTHR21064">
    <property type="entry name" value="AMINOGLYCOSIDE PHOSPHOTRANSFERASE DOMAIN-CONTAINING PROTEIN-RELATED"/>
    <property type="match status" value="1"/>
</dbReference>
<protein>
    <submittedName>
        <fullName evidence="3">Phosphotransferase enzyme family protein</fullName>
    </submittedName>
</protein>
<sequence>MGTSPTAEPDWPPLTLEEINDVLRKHDSRNDKAENIQWRSPRPLSTTALVRFADGVRRVVKRVPVGLRDSGALVEEHAFMEHLRVQGIPVPEVWSCTGAEFSYEFQVPGAGVDRYRDAFSWSPYLSCEHAAAAGAMLARMHCAAEGYDAPARPLRPLQAALCTDPIAAVERHLATRPALAEFLAERDWRADLRAAAAPGAVDVSGLEPLWTHNDWHGTNLLWRGDEIASVLDFGLADRTTAVFDIATAIERFAIDWLALRRGEPVRVHARQLTAFLRAYRAIRPLTEYERVALPDLFPLVHLHYELSEIDYFLSVLIRPNGENAEIAYRSYFLGHLQWSASGRDRDFRALLRELSR</sequence>
<dbReference type="RefSeq" id="WP_063713104.1">
    <property type="nucleotide sequence ID" value="NZ_JBIAQY010000001.1"/>
</dbReference>
<gene>
    <name evidence="3" type="ORF">ACFYXQ_01390</name>
</gene>
<dbReference type="InterPro" id="IPR002575">
    <property type="entry name" value="Aminoglycoside_PTrfase"/>
</dbReference>
<evidence type="ECO:0000259" key="2">
    <source>
        <dbReference type="Pfam" id="PF01636"/>
    </source>
</evidence>
<evidence type="ECO:0000313" key="4">
    <source>
        <dbReference type="Proteomes" id="UP001601992"/>
    </source>
</evidence>
<comment type="similarity">
    <text evidence="1">Belongs to the pseudomonas-type ThrB family.</text>
</comment>
<comment type="caution">
    <text evidence="3">The sequence shown here is derived from an EMBL/GenBank/DDBJ whole genome shotgun (WGS) entry which is preliminary data.</text>
</comment>
<dbReference type="SUPFAM" id="SSF56112">
    <property type="entry name" value="Protein kinase-like (PK-like)"/>
    <property type="match status" value="1"/>
</dbReference>
<dbReference type="InterPro" id="IPR011009">
    <property type="entry name" value="Kinase-like_dom_sf"/>
</dbReference>
<feature type="domain" description="Aminoglycoside phosphotransferase" evidence="2">
    <location>
        <begin position="50"/>
        <end position="285"/>
    </location>
</feature>